<dbReference type="OrthoDB" id="4821403at2759"/>
<proteinExistence type="predicted"/>
<reference evidence="1 2" key="1">
    <citation type="submission" date="2019-02" db="EMBL/GenBank/DDBJ databases">
        <title>Genome sequencing of the rare red list fungi Antrodiella citrinella (Flaviporus citrinellus).</title>
        <authorList>
            <person name="Buettner E."/>
            <person name="Kellner H."/>
        </authorList>
    </citation>
    <scope>NUCLEOTIDE SEQUENCE [LARGE SCALE GENOMIC DNA]</scope>
    <source>
        <strain evidence="1 2">DSM 108506</strain>
    </source>
</reference>
<name>A0A4S4MXQ1_9APHY</name>
<dbReference type="EMBL" id="SGPM01000054">
    <property type="protein sequence ID" value="THH31224.1"/>
    <property type="molecule type" value="Genomic_DNA"/>
</dbReference>
<gene>
    <name evidence="1" type="ORF">EUX98_g2993</name>
</gene>
<dbReference type="Proteomes" id="UP000308730">
    <property type="component" value="Unassembled WGS sequence"/>
</dbReference>
<comment type="caution">
    <text evidence="1">The sequence shown here is derived from an EMBL/GenBank/DDBJ whole genome shotgun (WGS) entry which is preliminary data.</text>
</comment>
<accession>A0A4S4MXQ1</accession>
<keyword evidence="2" id="KW-1185">Reference proteome</keyword>
<dbReference type="AlphaFoldDB" id="A0A4S4MXQ1"/>
<sequence length="193" mass="21025">MPTGWQYGNWKMTYSSQPAYLPVLNLQWDSSPLFPQSDVLPGQNNDLDSYQLENSTVVITAYGVDTPRRSNDKSLGAEWDDVYDYVGKGNISPDNNTFEIISWGYDTDGVPYAVIYETPVAATDATAGLDIESRSDTGPSETTLQAIKDALLSLGNEQITELVNQTVPLVQNGARKGSAPVVCDAFCVDNSDL</sequence>
<evidence type="ECO:0000313" key="2">
    <source>
        <dbReference type="Proteomes" id="UP000308730"/>
    </source>
</evidence>
<evidence type="ECO:0000313" key="1">
    <source>
        <dbReference type="EMBL" id="THH31224.1"/>
    </source>
</evidence>
<protein>
    <submittedName>
        <fullName evidence="1">Uncharacterized protein</fullName>
    </submittedName>
</protein>
<organism evidence="1 2">
    <name type="scientific">Antrodiella citrinella</name>
    <dbReference type="NCBI Taxonomy" id="2447956"/>
    <lineage>
        <taxon>Eukaryota</taxon>
        <taxon>Fungi</taxon>
        <taxon>Dikarya</taxon>
        <taxon>Basidiomycota</taxon>
        <taxon>Agaricomycotina</taxon>
        <taxon>Agaricomycetes</taxon>
        <taxon>Polyporales</taxon>
        <taxon>Steccherinaceae</taxon>
        <taxon>Antrodiella</taxon>
    </lineage>
</organism>